<feature type="coiled-coil region" evidence="1">
    <location>
        <begin position="301"/>
        <end position="331"/>
    </location>
</feature>
<name>A0A2B4R9R3_STYPI</name>
<protein>
    <submittedName>
        <fullName evidence="2">Uncharacterized protein</fullName>
    </submittedName>
</protein>
<evidence type="ECO:0000256" key="1">
    <source>
        <dbReference type="SAM" id="Coils"/>
    </source>
</evidence>
<evidence type="ECO:0000313" key="2">
    <source>
        <dbReference type="EMBL" id="PFX12972.1"/>
    </source>
</evidence>
<feature type="non-terminal residue" evidence="2">
    <location>
        <position position="346"/>
    </location>
</feature>
<accession>A0A2B4R9R3</accession>
<keyword evidence="3" id="KW-1185">Reference proteome</keyword>
<dbReference type="PANTHER" id="PTHR33104:SF2">
    <property type="entry name" value="CXC3 LIKE CYSTEINE CLUSTER DOMAIN-CONTAINING PROTEIN"/>
    <property type="match status" value="1"/>
</dbReference>
<dbReference type="EMBL" id="LSMT01001112">
    <property type="protein sequence ID" value="PFX12972.1"/>
    <property type="molecule type" value="Genomic_DNA"/>
</dbReference>
<comment type="caution">
    <text evidence="2">The sequence shown here is derived from an EMBL/GenBank/DDBJ whole genome shotgun (WGS) entry which is preliminary data.</text>
</comment>
<organism evidence="2 3">
    <name type="scientific">Stylophora pistillata</name>
    <name type="common">Smooth cauliflower coral</name>
    <dbReference type="NCBI Taxonomy" id="50429"/>
    <lineage>
        <taxon>Eukaryota</taxon>
        <taxon>Metazoa</taxon>
        <taxon>Cnidaria</taxon>
        <taxon>Anthozoa</taxon>
        <taxon>Hexacorallia</taxon>
        <taxon>Scleractinia</taxon>
        <taxon>Astrocoeniina</taxon>
        <taxon>Pocilloporidae</taxon>
        <taxon>Stylophora</taxon>
    </lineage>
</organism>
<proteinExistence type="predicted"/>
<reference evidence="3" key="1">
    <citation type="journal article" date="2017" name="bioRxiv">
        <title>Comparative analysis of the genomes of Stylophora pistillata and Acropora digitifera provides evidence for extensive differences between species of corals.</title>
        <authorList>
            <person name="Voolstra C.R."/>
            <person name="Li Y."/>
            <person name="Liew Y.J."/>
            <person name="Baumgarten S."/>
            <person name="Zoccola D."/>
            <person name="Flot J.-F."/>
            <person name="Tambutte S."/>
            <person name="Allemand D."/>
            <person name="Aranda M."/>
        </authorList>
    </citation>
    <scope>NUCLEOTIDE SEQUENCE [LARGE SCALE GENOMIC DNA]</scope>
</reference>
<dbReference type="Pfam" id="PF18758">
    <property type="entry name" value="KDZ"/>
    <property type="match status" value="1"/>
</dbReference>
<evidence type="ECO:0000313" key="3">
    <source>
        <dbReference type="Proteomes" id="UP000225706"/>
    </source>
</evidence>
<dbReference type="Proteomes" id="UP000225706">
    <property type="component" value="Unassembled WGS sequence"/>
</dbReference>
<dbReference type="AlphaFoldDB" id="A0A2B4R9R3"/>
<sequence length="346" mass="39459">MYSYAGTSESSFIHALEDVSVMKGRAPTINHSTFSRSFKEWKFCQFELGHLQGHNWIICPTCSIFQHSCHVDGNMKLYCYSSSEGQRRQSYYEDRFIANKGDVDGHMNKVYAKQSKSKEQDNMCGESHWWAASNKGRETAKLDETGLEITGCQHGLAQWAVNMYQGELYGYAHYIQGYSMNNGDREELITEHAIAWNERKINGMAQSLSRRHTWAVKMKAESQKDFDDVLDRNYVSLDDFKPDEWKSIVVNHAHEVEALQGKGTGILQIQDEVEMLVSAIQQTTHSISRIADLSKQRAHLCKKISSNKNKLSSLIDKYNQEEEGIEALQATVSEVMKGNFPWGNTT</sequence>
<keyword evidence="1" id="KW-0175">Coiled coil</keyword>
<gene>
    <name evidence="2" type="ORF">AWC38_SpisGene22987</name>
</gene>
<dbReference type="PANTHER" id="PTHR33104">
    <property type="entry name" value="SI:DKEY-29D5.2"/>
    <property type="match status" value="1"/>
</dbReference>
<dbReference type="InterPro" id="IPR040521">
    <property type="entry name" value="KDZ"/>
</dbReference>